<dbReference type="Gene3D" id="3.30.499.10">
    <property type="entry name" value="Aconitase, domain 3"/>
    <property type="match status" value="2"/>
</dbReference>
<dbReference type="GO" id="GO:0051539">
    <property type="term" value="F:4 iron, 4 sulfur cluster binding"/>
    <property type="evidence" value="ECO:0007669"/>
    <property type="project" value="TreeGrafter"/>
</dbReference>
<dbReference type="InterPro" id="IPR018136">
    <property type="entry name" value="Aconitase_4Fe-4S_BS"/>
</dbReference>
<evidence type="ECO:0000256" key="5">
    <source>
        <dbReference type="ARBA" id="ARBA00023004"/>
    </source>
</evidence>
<evidence type="ECO:0000313" key="9">
    <source>
        <dbReference type="EMBL" id="KRN47425.1"/>
    </source>
</evidence>
<dbReference type="SUPFAM" id="SSF53732">
    <property type="entry name" value="Aconitase iron-sulfur domain"/>
    <property type="match status" value="1"/>
</dbReference>
<keyword evidence="5" id="KW-0408">Iron</keyword>
<evidence type="ECO:0000259" key="8">
    <source>
        <dbReference type="Pfam" id="PF00694"/>
    </source>
</evidence>
<accession>A0A0R2H3L2</accession>
<dbReference type="InterPro" id="IPR001030">
    <property type="entry name" value="Acoase/IPM_deHydtase_lsu_aba"/>
</dbReference>
<dbReference type="NCBIfam" id="NF001614">
    <property type="entry name" value="PRK00402.1"/>
    <property type="match status" value="1"/>
</dbReference>
<dbReference type="PATRIC" id="fig|1410657.5.peg.1604"/>
<evidence type="ECO:0000256" key="4">
    <source>
        <dbReference type="ARBA" id="ARBA00022723"/>
    </source>
</evidence>
<dbReference type="AlphaFoldDB" id="A0A0R2H3L2"/>
<protein>
    <submittedName>
        <fullName evidence="9">LeuC protein</fullName>
    </submittedName>
</protein>
<dbReference type="UniPathway" id="UPA00223">
    <property type="reaction ID" value="UER00718"/>
</dbReference>
<dbReference type="Pfam" id="PF00330">
    <property type="entry name" value="Aconitase"/>
    <property type="match status" value="1"/>
</dbReference>
<dbReference type="SUPFAM" id="SSF52016">
    <property type="entry name" value="LeuD/IlvD-like"/>
    <property type="match status" value="1"/>
</dbReference>
<evidence type="ECO:0000256" key="3">
    <source>
        <dbReference type="ARBA" id="ARBA00011245"/>
    </source>
</evidence>
<dbReference type="GO" id="GO:0006099">
    <property type="term" value="P:tricarboxylic acid cycle"/>
    <property type="evidence" value="ECO:0007669"/>
    <property type="project" value="UniProtKB-UniPathway"/>
</dbReference>
<evidence type="ECO:0000256" key="6">
    <source>
        <dbReference type="ARBA" id="ARBA00023014"/>
    </source>
</evidence>
<dbReference type="InterPro" id="IPR050926">
    <property type="entry name" value="Aconitase/IPM_isomerase"/>
</dbReference>
<name>A0A0R2H3L2_9FIRM</name>
<dbReference type="NCBIfam" id="TIGR01342">
    <property type="entry name" value="acon_putative"/>
    <property type="match status" value="1"/>
</dbReference>
<dbReference type="Pfam" id="PF00694">
    <property type="entry name" value="Aconitase_C"/>
    <property type="match status" value="1"/>
</dbReference>
<dbReference type="PRINTS" id="PR00415">
    <property type="entry name" value="ACONITASE"/>
</dbReference>
<reference evidence="9 10" key="1">
    <citation type="journal article" date="2015" name="Genome Announc.">
        <title>Expanding the biotechnology potential of lactobacilli through comparative genomics of 213 strains and associated genera.</title>
        <authorList>
            <person name="Sun Z."/>
            <person name="Harris H.M."/>
            <person name="McCann A."/>
            <person name="Guo C."/>
            <person name="Argimon S."/>
            <person name="Zhang W."/>
            <person name="Yang X."/>
            <person name="Jeffery I.B."/>
            <person name="Cooney J.C."/>
            <person name="Kagawa T.F."/>
            <person name="Liu W."/>
            <person name="Song Y."/>
            <person name="Salvetti E."/>
            <person name="Wrobel A."/>
            <person name="Rasinkangas P."/>
            <person name="Parkhill J."/>
            <person name="Rea M.C."/>
            <person name="O'Sullivan O."/>
            <person name="Ritari J."/>
            <person name="Douillard F.P."/>
            <person name="Paul Ross R."/>
            <person name="Yang R."/>
            <person name="Briner A.E."/>
            <person name="Felis G.E."/>
            <person name="de Vos W.M."/>
            <person name="Barrangou R."/>
            <person name="Klaenhammer T.R."/>
            <person name="Caufield P.W."/>
            <person name="Cui Y."/>
            <person name="Zhang H."/>
            <person name="O'Toole P.W."/>
        </authorList>
    </citation>
    <scope>NUCLEOTIDE SEQUENCE [LARGE SCALE GENOMIC DNA]</scope>
    <source>
        <strain evidence="9 10">DSM 20405</strain>
    </source>
</reference>
<dbReference type="PROSITE" id="PS01244">
    <property type="entry name" value="ACONITASE_2"/>
    <property type="match status" value="1"/>
</dbReference>
<gene>
    <name evidence="9" type="ORF">IV49_GL001554</name>
</gene>
<keyword evidence="4" id="KW-0479">Metal-binding</keyword>
<sequence length="648" mass="70217">MYTIRGGKNMNLAYKILNNHLQKGELVAGTPIAIKIDQTLTQDSTGTMAYLQLEAMNVGHVAVEKAVAYIDHNMLQTGFENMDDHEFIRSVAKKHGITFSRPGNGVCHQLQLENFSKPGKTLVGSDSHTPTCGAMGMVAIGAGGLDVAVAMATGTYYLSCPSVLQVNLTGKRKPFVSAKDVILKVLQELSVKGGVNKIVEYTGEGIKDLSLTERATICNMGAELGATTSVFPTDERTLDYLKQQGRAEDYVEMSADEDATYDERLDIDLSTLEPMVAKPHSPDAVVSATELEGMPINQVVIGSCTNSSLNDMMHAAAILKGHRVNDNVSLVIAPGSSSILAMLSENGALADMIHAGARILECGCGPCIGMGQAPLSKGVSLRTINRNFKGRSGTNDASVYLVSPEVAALSAIKGCFSSDFSDYEALEEVPMTPFIKNPNYFINDYDPNHEVYMGPNIKPVPRGEKLTDSYTGKMVLKVGDNISTDHIVPSDSKLLPYRSNVPHLAKFSFYKVDPDFYKRAVANNGGFIVGGDNYGQGSSREHAALVPNYLKIKAVVALSFARIHRSNLINNGILPLVIKKEDYDFFNDQDSFTFHNLKESVEDNKEVVISNDTTGKTINATLTLSKREKVMIEYGGLLNAIKEIGGDF</sequence>
<dbReference type="InterPro" id="IPR015931">
    <property type="entry name" value="Acnase/IPM_dHydase_lsu_aba_1/3"/>
</dbReference>
<dbReference type="EMBL" id="JQBL01000046">
    <property type="protein sequence ID" value="KRN47425.1"/>
    <property type="molecule type" value="Genomic_DNA"/>
</dbReference>
<evidence type="ECO:0000256" key="2">
    <source>
        <dbReference type="ARBA" id="ARBA00007185"/>
    </source>
</evidence>
<comment type="subunit">
    <text evidence="3">Monomer.</text>
</comment>
<comment type="similarity">
    <text evidence="2">Belongs to the aconitase/IPM isomerase family.</text>
</comment>
<dbReference type="InterPro" id="IPR015928">
    <property type="entry name" value="Aconitase/3IPM_dehydase_swvl"/>
</dbReference>
<dbReference type="InterPro" id="IPR000573">
    <property type="entry name" value="AconitaseA/IPMdHydase_ssu_swvl"/>
</dbReference>
<evidence type="ECO:0000313" key="10">
    <source>
        <dbReference type="Proteomes" id="UP000051841"/>
    </source>
</evidence>
<evidence type="ECO:0000259" key="7">
    <source>
        <dbReference type="Pfam" id="PF00330"/>
    </source>
</evidence>
<dbReference type="InterPro" id="IPR006250">
    <property type="entry name" value="Aconitase_put"/>
</dbReference>
<dbReference type="PROSITE" id="PS00450">
    <property type="entry name" value="ACONITASE_1"/>
    <property type="match status" value="1"/>
</dbReference>
<dbReference type="GO" id="GO:0005829">
    <property type="term" value="C:cytosol"/>
    <property type="evidence" value="ECO:0007669"/>
    <property type="project" value="TreeGrafter"/>
</dbReference>
<dbReference type="GO" id="GO:0003994">
    <property type="term" value="F:aconitate hydratase activity"/>
    <property type="evidence" value="ECO:0007669"/>
    <property type="project" value="TreeGrafter"/>
</dbReference>
<evidence type="ECO:0000256" key="1">
    <source>
        <dbReference type="ARBA" id="ARBA00001966"/>
    </source>
</evidence>
<comment type="cofactor">
    <cofactor evidence="1">
        <name>[4Fe-4S] cluster</name>
        <dbReference type="ChEBI" id="CHEBI:49883"/>
    </cofactor>
</comment>
<dbReference type="InterPro" id="IPR036008">
    <property type="entry name" value="Aconitase_4Fe-4S_dom"/>
</dbReference>
<dbReference type="PANTHER" id="PTHR43160">
    <property type="entry name" value="ACONITATE HYDRATASE B"/>
    <property type="match status" value="1"/>
</dbReference>
<organism evidence="9 10">
    <name type="scientific">Kandleria vitulina DSM 20405</name>
    <dbReference type="NCBI Taxonomy" id="1410657"/>
    <lineage>
        <taxon>Bacteria</taxon>
        <taxon>Bacillati</taxon>
        <taxon>Bacillota</taxon>
        <taxon>Erysipelotrichia</taxon>
        <taxon>Erysipelotrichales</taxon>
        <taxon>Coprobacillaceae</taxon>
        <taxon>Kandleria</taxon>
    </lineage>
</organism>
<dbReference type="PANTHER" id="PTHR43160:SF3">
    <property type="entry name" value="ACONITATE HYDRATASE, MITOCHONDRIAL"/>
    <property type="match status" value="1"/>
</dbReference>
<comment type="caution">
    <text evidence="9">The sequence shown here is derived from an EMBL/GenBank/DDBJ whole genome shotgun (WGS) entry which is preliminary data.</text>
</comment>
<feature type="domain" description="Aconitase/3-isopropylmalate dehydratase large subunit alpha/beta/alpha" evidence="7">
    <location>
        <begin position="15"/>
        <end position="289"/>
    </location>
</feature>
<feature type="domain" description="Aconitase A/isopropylmalate dehydratase small subunit swivel" evidence="8">
    <location>
        <begin position="527"/>
        <end position="580"/>
    </location>
</feature>
<dbReference type="Gene3D" id="3.20.19.10">
    <property type="entry name" value="Aconitase, domain 4"/>
    <property type="match status" value="1"/>
</dbReference>
<dbReference type="GO" id="GO:0046872">
    <property type="term" value="F:metal ion binding"/>
    <property type="evidence" value="ECO:0007669"/>
    <property type="project" value="UniProtKB-KW"/>
</dbReference>
<dbReference type="Proteomes" id="UP000051841">
    <property type="component" value="Unassembled WGS sequence"/>
</dbReference>
<keyword evidence="10" id="KW-1185">Reference proteome</keyword>
<dbReference type="NCBIfam" id="NF005558">
    <property type="entry name" value="PRK07229.1"/>
    <property type="match status" value="1"/>
</dbReference>
<keyword evidence="6" id="KW-0411">Iron-sulfur</keyword>
<proteinExistence type="inferred from homology"/>